<keyword evidence="3" id="KW-1185">Reference proteome</keyword>
<feature type="transmembrane region" description="Helical" evidence="1">
    <location>
        <begin position="6"/>
        <end position="25"/>
    </location>
</feature>
<evidence type="ECO:0008006" key="4">
    <source>
        <dbReference type="Google" id="ProtNLM"/>
    </source>
</evidence>
<gene>
    <name evidence="2" type="ORF">SAMN04488104_10922</name>
</gene>
<dbReference type="Proteomes" id="UP000199060">
    <property type="component" value="Unassembled WGS sequence"/>
</dbReference>
<dbReference type="RefSeq" id="WP_087941499.1">
    <property type="nucleotide sequence ID" value="NZ_MSSX01000096.1"/>
</dbReference>
<accession>A0A1G6YAB0</accession>
<dbReference type="PROSITE" id="PS51257">
    <property type="entry name" value="PROKAR_LIPOPROTEIN"/>
    <property type="match status" value="1"/>
</dbReference>
<evidence type="ECO:0000256" key="1">
    <source>
        <dbReference type="SAM" id="Phobius"/>
    </source>
</evidence>
<dbReference type="AlphaFoldDB" id="A0A1G6YAB0"/>
<evidence type="ECO:0000313" key="3">
    <source>
        <dbReference type="Proteomes" id="UP000199060"/>
    </source>
</evidence>
<organism evidence="2 3">
    <name type="scientific">Algoriphagus faecimaris</name>
    <dbReference type="NCBI Taxonomy" id="686796"/>
    <lineage>
        <taxon>Bacteria</taxon>
        <taxon>Pseudomonadati</taxon>
        <taxon>Bacteroidota</taxon>
        <taxon>Cytophagia</taxon>
        <taxon>Cytophagales</taxon>
        <taxon>Cyclobacteriaceae</taxon>
        <taxon>Algoriphagus</taxon>
    </lineage>
</organism>
<dbReference type="EMBL" id="FNAC01000092">
    <property type="protein sequence ID" value="SDD87338.1"/>
    <property type="molecule type" value="Genomic_DNA"/>
</dbReference>
<reference evidence="3" key="1">
    <citation type="submission" date="2016-10" db="EMBL/GenBank/DDBJ databases">
        <authorList>
            <person name="Varghese N."/>
            <person name="Submissions S."/>
        </authorList>
    </citation>
    <scope>NUCLEOTIDE SEQUENCE [LARGE SCALE GENOMIC DNA]</scope>
    <source>
        <strain evidence="3">DSM 23095</strain>
    </source>
</reference>
<keyword evidence="1" id="KW-0812">Transmembrane</keyword>
<name>A0A1G6YAB0_9BACT</name>
<dbReference type="OrthoDB" id="838827at2"/>
<sequence>MTFKHVSYLLYPKPIYYLIFLIIFLSCQEKDASKLVFDLELVKIDSFVVKRDTRFKILDHHGTSGNYLGYDPITKSFLVIGQKGEIIDEVKRSGEGPNEYSNSLSTAAFYQVGGGIVVQSANELIWYNENWEIKKRWKYAPSFGVTVYGGPRFKTPYYLRNDATTPFVFTSFFPNVKVPFGEIQSLSPNGQIIEVFESNNDSLVWKLPVDFKQYTAFEPEEKGFDQAPVYHLDENSGSLLLTFDHSLTIGSYSLNTDFELTKAISLTEDKFADGGKGKNIKVFPVTDQGLGILRYSSMSELELKRKNEVNSNYTPLRDSELYRFYFIDSVTELVQEIPFPKRIEPNSELLPLGGNRILMRNRDREDVEIDQSSYSIFIFRKKEK</sequence>
<evidence type="ECO:0000313" key="2">
    <source>
        <dbReference type="EMBL" id="SDD87338.1"/>
    </source>
</evidence>
<protein>
    <recommendedName>
        <fullName evidence="4">TolB-like 6-blade propeller-like</fullName>
    </recommendedName>
</protein>
<proteinExistence type="predicted"/>
<keyword evidence="1" id="KW-0472">Membrane</keyword>
<keyword evidence="1" id="KW-1133">Transmembrane helix</keyword>